<dbReference type="PANTHER" id="PTHR46489:SF1">
    <property type="entry name" value="STEROIDOGENIC ACUTE REGULATORY PROTEIN, MITOCHONDRIAL"/>
    <property type="match status" value="1"/>
</dbReference>
<dbReference type="InterPro" id="IPR023393">
    <property type="entry name" value="START-like_dom_sf"/>
</dbReference>
<dbReference type="Gene3D" id="3.30.530.20">
    <property type="match status" value="1"/>
</dbReference>
<dbReference type="GO" id="GO:0008203">
    <property type="term" value="P:cholesterol metabolic process"/>
    <property type="evidence" value="ECO:0007669"/>
    <property type="project" value="UniProtKB-UniPathway"/>
</dbReference>
<dbReference type="STRING" id="137246.A0A401RGY9"/>
<evidence type="ECO:0000313" key="14">
    <source>
        <dbReference type="EMBL" id="GCC17412.1"/>
    </source>
</evidence>
<protein>
    <recommendedName>
        <fullName evidence="4">Steroidogenic acute regulatory protein, mitochondrial</fullName>
    </recommendedName>
    <alternativeName>
        <fullName evidence="11">START domain-containing protein 1</fullName>
    </alternativeName>
</protein>
<dbReference type="GO" id="GO:0005739">
    <property type="term" value="C:mitochondrion"/>
    <property type="evidence" value="ECO:0007669"/>
    <property type="project" value="UniProtKB-SubCell"/>
</dbReference>
<feature type="domain" description="START" evidence="13">
    <location>
        <begin position="1"/>
        <end position="85"/>
    </location>
</feature>
<organism evidence="14 15">
    <name type="scientific">Chiloscyllium punctatum</name>
    <name type="common">Brownbanded bambooshark</name>
    <name type="synonym">Hemiscyllium punctatum</name>
    <dbReference type="NCBI Taxonomy" id="137246"/>
    <lineage>
        <taxon>Eukaryota</taxon>
        <taxon>Metazoa</taxon>
        <taxon>Chordata</taxon>
        <taxon>Craniata</taxon>
        <taxon>Vertebrata</taxon>
        <taxon>Chondrichthyes</taxon>
        <taxon>Elasmobranchii</taxon>
        <taxon>Galeomorphii</taxon>
        <taxon>Galeoidea</taxon>
        <taxon>Orectolobiformes</taxon>
        <taxon>Hemiscylliidae</taxon>
        <taxon>Chiloscyllium</taxon>
    </lineage>
</organism>
<keyword evidence="8" id="KW-0446">Lipid-binding</keyword>
<evidence type="ECO:0000256" key="3">
    <source>
        <dbReference type="ARBA" id="ARBA00011279"/>
    </source>
</evidence>
<dbReference type="PANTHER" id="PTHR46489">
    <property type="entry name" value="STEROIDOGENIC ACUTE REGULATORY PROTEIN, MITOCHONDRIAL"/>
    <property type="match status" value="1"/>
</dbReference>
<dbReference type="Pfam" id="PF01852">
    <property type="entry name" value="START"/>
    <property type="match status" value="1"/>
</dbReference>
<evidence type="ECO:0000256" key="10">
    <source>
        <dbReference type="ARBA" id="ARBA00023250"/>
    </source>
</evidence>
<feature type="region of interest" description="Disordered" evidence="12">
    <location>
        <begin position="1"/>
        <end position="20"/>
    </location>
</feature>
<comment type="subunit">
    <text evidence="3">May interact with TSPO.</text>
</comment>
<evidence type="ECO:0000256" key="1">
    <source>
        <dbReference type="ARBA" id="ARBA00004173"/>
    </source>
</evidence>
<evidence type="ECO:0000313" key="15">
    <source>
        <dbReference type="Proteomes" id="UP000287033"/>
    </source>
</evidence>
<dbReference type="PRINTS" id="PR00978">
    <property type="entry name" value="STARPROTEIN"/>
</dbReference>
<dbReference type="SUPFAM" id="SSF55961">
    <property type="entry name" value="Bet v1-like"/>
    <property type="match status" value="1"/>
</dbReference>
<dbReference type="GO" id="GO:0050810">
    <property type="term" value="P:regulation of steroid biosynthetic process"/>
    <property type="evidence" value="ECO:0007669"/>
    <property type="project" value="TreeGrafter"/>
</dbReference>
<keyword evidence="15" id="KW-1185">Reference proteome</keyword>
<dbReference type="Proteomes" id="UP000287033">
    <property type="component" value="Unassembled WGS sequence"/>
</dbReference>
<keyword evidence="5" id="KW-0813">Transport</keyword>
<dbReference type="UniPathway" id="UPA00296"/>
<keyword evidence="9" id="KW-0496">Mitochondrion</keyword>
<evidence type="ECO:0000259" key="13">
    <source>
        <dbReference type="PROSITE" id="PS50848"/>
    </source>
</evidence>
<dbReference type="GO" id="GO:0006694">
    <property type="term" value="P:steroid biosynthetic process"/>
    <property type="evidence" value="ECO:0007669"/>
    <property type="project" value="UniProtKB-KW"/>
</dbReference>
<evidence type="ECO:0000256" key="5">
    <source>
        <dbReference type="ARBA" id="ARBA00022448"/>
    </source>
</evidence>
<reference evidence="14 15" key="1">
    <citation type="journal article" date="2018" name="Nat. Ecol. Evol.">
        <title>Shark genomes provide insights into elasmobranch evolution and the origin of vertebrates.</title>
        <authorList>
            <person name="Hara Y"/>
            <person name="Yamaguchi K"/>
            <person name="Onimaru K"/>
            <person name="Kadota M"/>
            <person name="Koyanagi M"/>
            <person name="Keeley SD"/>
            <person name="Tatsumi K"/>
            <person name="Tanaka K"/>
            <person name="Motone F"/>
            <person name="Kageyama Y"/>
            <person name="Nozu R"/>
            <person name="Adachi N"/>
            <person name="Nishimura O"/>
            <person name="Nakagawa R"/>
            <person name="Tanegashima C"/>
            <person name="Kiyatake I"/>
            <person name="Matsumoto R"/>
            <person name="Murakumo K"/>
            <person name="Nishida K"/>
            <person name="Terakita A"/>
            <person name="Kuratani S"/>
            <person name="Sato K"/>
            <person name="Hyodo S Kuraku.S."/>
        </authorList>
    </citation>
    <scope>NUCLEOTIDE SEQUENCE [LARGE SCALE GENOMIC DNA]</scope>
</reference>
<accession>A0A401RGY9</accession>
<dbReference type="GO" id="GO:0120020">
    <property type="term" value="F:cholesterol transfer activity"/>
    <property type="evidence" value="ECO:0007669"/>
    <property type="project" value="InterPro"/>
</dbReference>
<evidence type="ECO:0000256" key="2">
    <source>
        <dbReference type="ARBA" id="ARBA00004731"/>
    </source>
</evidence>
<keyword evidence="10" id="KW-0755">Steroidogenesis</keyword>
<keyword evidence="7" id="KW-0445">Lipid transport</keyword>
<evidence type="ECO:0000256" key="8">
    <source>
        <dbReference type="ARBA" id="ARBA00023121"/>
    </source>
</evidence>
<evidence type="ECO:0000256" key="12">
    <source>
        <dbReference type="SAM" id="MobiDB-lite"/>
    </source>
</evidence>
<dbReference type="InterPro" id="IPR002913">
    <property type="entry name" value="START_lipid-bd_dom"/>
</dbReference>
<gene>
    <name evidence="14" type="ORF">chiPu_0020561</name>
</gene>
<evidence type="ECO:0000256" key="4">
    <source>
        <dbReference type="ARBA" id="ARBA00020345"/>
    </source>
</evidence>
<proteinExistence type="predicted"/>
<comment type="caution">
    <text evidence="14">The sequence shown here is derived from an EMBL/GenBank/DDBJ whole genome shotgun (WGS) entry which is preliminary data.</text>
</comment>
<dbReference type="PROSITE" id="PS50848">
    <property type="entry name" value="START"/>
    <property type="match status" value="1"/>
</dbReference>
<name>A0A401RGY9_CHIPU</name>
<evidence type="ECO:0000256" key="7">
    <source>
        <dbReference type="ARBA" id="ARBA00023055"/>
    </source>
</evidence>
<dbReference type="InterPro" id="IPR000799">
    <property type="entry name" value="StAR-like"/>
</dbReference>
<dbReference type="AlphaFoldDB" id="A0A401RGY9"/>
<dbReference type="GO" id="GO:0015485">
    <property type="term" value="F:cholesterol binding"/>
    <property type="evidence" value="ECO:0007669"/>
    <property type="project" value="InterPro"/>
</dbReference>
<comment type="pathway">
    <text evidence="2">Steroid metabolism; cholesterol metabolism.</text>
</comment>
<dbReference type="OrthoDB" id="74575at2759"/>
<keyword evidence="6" id="KW-0809">Transit peptide</keyword>
<sequence>MGAQSSLQLEMEGLEDSKQVRRAENGPTCIVLRPTAEDPTKTRFTWLLSIDLKGWLPKSLTDQVLSQSQADFAQHLRRHLDSNTAACAC</sequence>
<dbReference type="OMA" id="DSNTAAC"/>
<dbReference type="GO" id="GO:0032367">
    <property type="term" value="P:intracellular cholesterol transport"/>
    <property type="evidence" value="ECO:0007669"/>
    <property type="project" value="TreeGrafter"/>
</dbReference>
<evidence type="ECO:0000256" key="9">
    <source>
        <dbReference type="ARBA" id="ARBA00023128"/>
    </source>
</evidence>
<evidence type="ECO:0000256" key="11">
    <source>
        <dbReference type="ARBA" id="ARBA00032620"/>
    </source>
</evidence>
<comment type="subcellular location">
    <subcellularLocation>
        <location evidence="1">Mitochondrion</location>
    </subcellularLocation>
</comment>
<evidence type="ECO:0000256" key="6">
    <source>
        <dbReference type="ARBA" id="ARBA00022946"/>
    </source>
</evidence>
<dbReference type="InterPro" id="IPR029866">
    <property type="entry name" value="StAR"/>
</dbReference>
<dbReference type="EMBL" id="BEZZ01002705">
    <property type="protein sequence ID" value="GCC17412.1"/>
    <property type="molecule type" value="Genomic_DNA"/>
</dbReference>